<dbReference type="GO" id="GO:0051539">
    <property type="term" value="F:4 iron, 4 sulfur cluster binding"/>
    <property type="evidence" value="ECO:0007669"/>
    <property type="project" value="UniProtKB-KW"/>
</dbReference>
<dbReference type="GO" id="GO:0046872">
    <property type="term" value="F:metal ion binding"/>
    <property type="evidence" value="ECO:0007669"/>
    <property type="project" value="UniProtKB-KW"/>
</dbReference>
<sequence>MERFKRFLMEQDIPRRVRVCYQCGVCAGGCPVGKWRWDFNPRRFIEMILRDEIDDIIKDDKIWLCAACHTCLERCPQTIEVSEIMMQLKNAAARIGSIPENQVKMGREIMKTGWAQTPGKRTLRIRRELGLPEIPRGIRSRELRNLMDCLGLPEQLKRPENKDNNGPDSSAVNPTNEKKEKNTE</sequence>
<feature type="region of interest" description="Disordered" evidence="6">
    <location>
        <begin position="154"/>
        <end position="184"/>
    </location>
</feature>
<dbReference type="InterPro" id="IPR051460">
    <property type="entry name" value="HdrC_iron-sulfur_subunit"/>
</dbReference>
<dbReference type="PANTHER" id="PTHR43255:SF1">
    <property type="entry name" value="IRON-SULFUR-BINDING OXIDOREDUCTASE FADF-RELATED"/>
    <property type="match status" value="1"/>
</dbReference>
<keyword evidence="3" id="KW-0560">Oxidoreductase</keyword>
<proteinExistence type="predicted"/>
<name>A0A0F9HM56_9ZZZZ</name>
<keyword evidence="5" id="KW-0411">Iron-sulfur</keyword>
<dbReference type="GO" id="GO:0016491">
    <property type="term" value="F:oxidoreductase activity"/>
    <property type="evidence" value="ECO:0007669"/>
    <property type="project" value="UniProtKB-KW"/>
</dbReference>
<evidence type="ECO:0000259" key="7">
    <source>
        <dbReference type="PROSITE" id="PS51379"/>
    </source>
</evidence>
<evidence type="ECO:0000256" key="1">
    <source>
        <dbReference type="ARBA" id="ARBA00022485"/>
    </source>
</evidence>
<gene>
    <name evidence="8" type="ORF">LCGC14_1687700</name>
</gene>
<feature type="compositionally biased region" description="Polar residues" evidence="6">
    <location>
        <begin position="166"/>
        <end position="175"/>
    </location>
</feature>
<dbReference type="InterPro" id="IPR017896">
    <property type="entry name" value="4Fe4S_Fe-S-bd"/>
</dbReference>
<dbReference type="AlphaFoldDB" id="A0A0F9HM56"/>
<evidence type="ECO:0000256" key="6">
    <source>
        <dbReference type="SAM" id="MobiDB-lite"/>
    </source>
</evidence>
<evidence type="ECO:0000313" key="8">
    <source>
        <dbReference type="EMBL" id="KKM16252.1"/>
    </source>
</evidence>
<keyword evidence="2" id="KW-0479">Metal-binding</keyword>
<evidence type="ECO:0000256" key="4">
    <source>
        <dbReference type="ARBA" id="ARBA00023004"/>
    </source>
</evidence>
<dbReference type="SUPFAM" id="SSF46548">
    <property type="entry name" value="alpha-helical ferredoxin"/>
    <property type="match status" value="1"/>
</dbReference>
<organism evidence="8">
    <name type="scientific">marine sediment metagenome</name>
    <dbReference type="NCBI Taxonomy" id="412755"/>
    <lineage>
        <taxon>unclassified sequences</taxon>
        <taxon>metagenomes</taxon>
        <taxon>ecological metagenomes</taxon>
    </lineage>
</organism>
<dbReference type="PROSITE" id="PS51379">
    <property type="entry name" value="4FE4S_FER_2"/>
    <property type="match status" value="1"/>
</dbReference>
<dbReference type="InterPro" id="IPR017900">
    <property type="entry name" value="4Fe4S_Fe_S_CS"/>
</dbReference>
<dbReference type="PROSITE" id="PS00198">
    <property type="entry name" value="4FE4S_FER_1"/>
    <property type="match status" value="1"/>
</dbReference>
<reference evidence="8" key="1">
    <citation type="journal article" date="2015" name="Nature">
        <title>Complex archaea that bridge the gap between prokaryotes and eukaryotes.</title>
        <authorList>
            <person name="Spang A."/>
            <person name="Saw J.H."/>
            <person name="Jorgensen S.L."/>
            <person name="Zaremba-Niedzwiedzka K."/>
            <person name="Martijn J."/>
            <person name="Lind A.E."/>
            <person name="van Eijk R."/>
            <person name="Schleper C."/>
            <person name="Guy L."/>
            <person name="Ettema T.J."/>
        </authorList>
    </citation>
    <scope>NUCLEOTIDE SEQUENCE</scope>
</reference>
<protein>
    <recommendedName>
        <fullName evidence="7">4Fe-4S ferredoxin-type domain-containing protein</fullName>
    </recommendedName>
</protein>
<feature type="domain" description="4Fe-4S ferredoxin-type" evidence="7">
    <location>
        <begin position="9"/>
        <end position="40"/>
    </location>
</feature>
<evidence type="ECO:0000256" key="3">
    <source>
        <dbReference type="ARBA" id="ARBA00023002"/>
    </source>
</evidence>
<evidence type="ECO:0000256" key="5">
    <source>
        <dbReference type="ARBA" id="ARBA00023014"/>
    </source>
</evidence>
<keyword evidence="4" id="KW-0408">Iron</keyword>
<evidence type="ECO:0000256" key="2">
    <source>
        <dbReference type="ARBA" id="ARBA00022723"/>
    </source>
</evidence>
<dbReference type="InterPro" id="IPR009051">
    <property type="entry name" value="Helical_ferredxn"/>
</dbReference>
<dbReference type="Gene3D" id="1.10.1060.10">
    <property type="entry name" value="Alpha-helical ferredoxin"/>
    <property type="match status" value="1"/>
</dbReference>
<dbReference type="PANTHER" id="PTHR43255">
    <property type="entry name" value="IRON-SULFUR-BINDING OXIDOREDUCTASE FADF-RELATED-RELATED"/>
    <property type="match status" value="1"/>
</dbReference>
<dbReference type="Pfam" id="PF13183">
    <property type="entry name" value="Fer4_8"/>
    <property type="match status" value="1"/>
</dbReference>
<comment type="caution">
    <text evidence="8">The sequence shown here is derived from an EMBL/GenBank/DDBJ whole genome shotgun (WGS) entry which is preliminary data.</text>
</comment>
<dbReference type="EMBL" id="LAZR01014714">
    <property type="protein sequence ID" value="KKM16252.1"/>
    <property type="molecule type" value="Genomic_DNA"/>
</dbReference>
<feature type="compositionally biased region" description="Basic and acidic residues" evidence="6">
    <location>
        <begin position="155"/>
        <end position="165"/>
    </location>
</feature>
<dbReference type="GO" id="GO:0005886">
    <property type="term" value="C:plasma membrane"/>
    <property type="evidence" value="ECO:0007669"/>
    <property type="project" value="TreeGrafter"/>
</dbReference>
<keyword evidence="1" id="KW-0004">4Fe-4S</keyword>
<accession>A0A0F9HM56</accession>